<dbReference type="AlphaFoldDB" id="A0A0W0RJ65"/>
<dbReference type="RefSeq" id="WP_058460252.1">
    <property type="nucleotide sequence ID" value="NZ_CAAAIY010000002.1"/>
</dbReference>
<organism evidence="1 2">
    <name type="scientific">Legionella bozemanae</name>
    <name type="common">Fluoribacter bozemanae</name>
    <dbReference type="NCBI Taxonomy" id="447"/>
    <lineage>
        <taxon>Bacteria</taxon>
        <taxon>Pseudomonadati</taxon>
        <taxon>Pseudomonadota</taxon>
        <taxon>Gammaproteobacteria</taxon>
        <taxon>Legionellales</taxon>
        <taxon>Legionellaceae</taxon>
        <taxon>Legionella</taxon>
    </lineage>
</organism>
<dbReference type="EMBL" id="LNXU01000032">
    <property type="protein sequence ID" value="KTC71077.1"/>
    <property type="molecule type" value="Genomic_DNA"/>
</dbReference>
<sequence>MISKSDITKKQEAVFVTTDHFAKEYREIIERISGIRIDASRLQRLNQEIIKIKKNDFLSSDAKIIALLDVLASEYAVILNSFGGAYSEAGNFIKNFCSKNFGVELGKAPLYRIKSDGLMMRILNDQIKVQSQEIEEENLLPPVKMRTTELGSVSKSEPLLRLQKELKPRVSSSVDILETELVEIGQFTVRKNKELTRLGSMFGAKQFCYAKKPSGVEPGFRAVNLDKLFFQELDSLLAKEHLPSSEELPDKERLKLIRLREDLNEAASVKQKRVVFSTFINSHIKGPHAESILYPGIQWLCNEIKEAVAKNNGLRAWMYKLDYAEGQKDRIKANKEAIREFVGTRLAGIFSAQNQKQELIWVKNGSKGVHALLACGWKNGLRELTSFLYGGSEPDYNGVLVEDKQAAIKRSKYIPGLAKNLIFGIAIGDRDGMGKDAQNKGFADAAFYGFDYGKPYEGEGVCSSLSDDFSFEDSFAKAPALFRSSSTIGFARHFMYRNYSVFYDTTLSERMEGFHLLRKMITGENPNEEVIESYPGLRQELERIQKNTPSREELLNSLGELRRNCSEGSQLQALIDTDIMKIWAGKLSNFDLYFAKIRINLIEMGIKNDMPYEELEGYLGFINDMAATAYNSNQQILAKFPKRMLLTAQEIDLIDKLEKYFSPTSVMSHDGEVFLRTMRFDPQSGRIPFQLKREENGTYTLTTLNKKIARQLEDEFALECVQNDGGLSCTIMPKQLLKLMEIAELKYNQKKEMLLIKPTYKFITFPNMSFLLNQYNMPSDPKIDIGFLWHAENSLSLRVIAKTEKQALQVQKLFGILPALNQAELIEVSSEEHDKFQHLIDQLFEENQQFMRRKMSVQTGRGDVISTFSRLSVQIAPTAGGNTKWNDLHEKAEVEDEALAPTNQLLLKRLRGLISDSGVLQVIEKVINEVTNPKVIEKLLQYNDKTLSSYDNLKAIIDERFDAIVEIAEEQHLMGLVGSSVKQTIY</sequence>
<dbReference type="OrthoDB" id="8645575at2"/>
<evidence type="ECO:0000313" key="2">
    <source>
        <dbReference type="Proteomes" id="UP000054695"/>
    </source>
</evidence>
<dbReference type="PATRIC" id="fig|447.4.peg.2821"/>
<gene>
    <name evidence="1" type="ORF">Lboz_2654</name>
</gene>
<comment type="caution">
    <text evidence="1">The sequence shown here is derived from an EMBL/GenBank/DDBJ whole genome shotgun (WGS) entry which is preliminary data.</text>
</comment>
<name>A0A0W0RJ65_LEGBO</name>
<accession>A0A0W0RJ65</accession>
<protein>
    <submittedName>
        <fullName evidence="1">Uncharacterized protein</fullName>
    </submittedName>
</protein>
<dbReference type="Proteomes" id="UP000054695">
    <property type="component" value="Unassembled WGS sequence"/>
</dbReference>
<reference evidence="1 2" key="1">
    <citation type="submission" date="2015-11" db="EMBL/GenBank/DDBJ databases">
        <title>Genomic analysis of 38 Legionella species identifies large and diverse effector repertoires.</title>
        <authorList>
            <person name="Burstein D."/>
            <person name="Amaro F."/>
            <person name="Zusman T."/>
            <person name="Lifshitz Z."/>
            <person name="Cohen O."/>
            <person name="Gilbert J.A."/>
            <person name="Pupko T."/>
            <person name="Shuman H.A."/>
            <person name="Segal G."/>
        </authorList>
    </citation>
    <scope>NUCLEOTIDE SEQUENCE [LARGE SCALE GENOMIC DNA]</scope>
    <source>
        <strain evidence="1 2">WIGA</strain>
    </source>
</reference>
<evidence type="ECO:0000313" key="1">
    <source>
        <dbReference type="EMBL" id="KTC71077.1"/>
    </source>
</evidence>
<keyword evidence="2" id="KW-1185">Reference proteome</keyword>
<proteinExistence type="predicted"/>